<dbReference type="AlphaFoldDB" id="A0A7Z0EMI5"/>
<dbReference type="Gene3D" id="3.40.50.300">
    <property type="entry name" value="P-loop containing nucleotide triphosphate hydrolases"/>
    <property type="match status" value="1"/>
</dbReference>
<dbReference type="CDD" id="cd01672">
    <property type="entry name" value="TMPK"/>
    <property type="match status" value="1"/>
</dbReference>
<feature type="domain" description="Thymidylate kinase-like" evidence="13">
    <location>
        <begin position="484"/>
        <end position="671"/>
    </location>
</feature>
<reference evidence="14 15" key="1">
    <citation type="submission" date="2020-07" db="EMBL/GenBank/DDBJ databases">
        <title>Sequencing the genomes of 1000 actinobacteria strains.</title>
        <authorList>
            <person name="Klenk H.-P."/>
        </authorList>
    </citation>
    <scope>NUCLEOTIDE SEQUENCE [LARGE SCALE GENOMIC DNA]</scope>
    <source>
        <strain evidence="14 15">DSM 44442</strain>
    </source>
</reference>
<dbReference type="HAMAP" id="MF_00165">
    <property type="entry name" value="Thymidylate_kinase"/>
    <property type="match status" value="1"/>
</dbReference>
<keyword evidence="12" id="KW-0472">Membrane</keyword>
<dbReference type="EC" id="2.7.4.9" evidence="2 11"/>
<evidence type="ECO:0000256" key="3">
    <source>
        <dbReference type="ARBA" id="ARBA00017144"/>
    </source>
</evidence>
<comment type="similarity">
    <text evidence="1 11">Belongs to the thymidylate kinase family.</text>
</comment>
<feature type="transmembrane region" description="Helical" evidence="12">
    <location>
        <begin position="378"/>
        <end position="403"/>
    </location>
</feature>
<dbReference type="GO" id="GO:0004798">
    <property type="term" value="F:dTMP kinase activity"/>
    <property type="evidence" value="ECO:0007669"/>
    <property type="project" value="UniProtKB-UniRule"/>
</dbReference>
<feature type="transmembrane region" description="Helical" evidence="12">
    <location>
        <begin position="257"/>
        <end position="276"/>
    </location>
</feature>
<dbReference type="Pfam" id="PF02223">
    <property type="entry name" value="Thymidylate_kin"/>
    <property type="match status" value="1"/>
</dbReference>
<sequence length="700" mass="73563">MSRSAPLGAPDEARNVLAITPFRRLWISLTLSSLGDWLSLLALMSLAAIFTADSATLVRYLAVSGVVVIKLAPSIVLSPLVAALADRLDRRWTMVAGDVLRALLYVSIPLVGLLFPGFALEWLLIAAFLAEVVELFWTPAKDAAVPTLVPRRLQREAGRLCLLVSYGTAPVAALLFAALASVGNLLGALVPSLASPEADVALYLNGLMFLVAAIVVAGLPIPKHKPAKGGAGTRDADLLRSMWTGRRAAGASPLGRGLVLGMLVALAAGGTVVGVGRLHVEGLGAGNAGFGVVFAAVFAGMALGMLAGPRVLKKFSRRRLFGVSVAVAGLALLFSGAVADMVLTAVLTTLLGVGAGVAWGLGTALLGEEAGDEDRDRALAFLHGCARVVLVAAAAVAALAAGFIGDYALPVGPLTYDLRGSGVVLMAVGLIAVVVAWVSYRQVNRDDPEAGPGLVPELVAALRGVDLTEDQEEEPEHPGAFIVLEGGEGAGKSTQVRELTVWLREQGFEVVGTRQPGATKLGMRLRGLLLDRENSHITPRAEVLLYAADKADHVEQEILPALRRGAVVISDRYVDSLLAYQGAGRDLAPDEIRGISDWATQDLVPDLTVLLDVSPEAGLSRLGGPADRIESESLEFHDRVRKSFLALAKRDPERYLVVDASEPQGRISKEIRRRVRSLLPDPVDAGSEAVTGMIPVIKSD</sequence>
<evidence type="ECO:0000256" key="12">
    <source>
        <dbReference type="SAM" id="Phobius"/>
    </source>
</evidence>
<evidence type="ECO:0000256" key="11">
    <source>
        <dbReference type="HAMAP-Rule" id="MF_00165"/>
    </source>
</evidence>
<feature type="transmembrane region" description="Helical" evidence="12">
    <location>
        <begin position="423"/>
        <end position="440"/>
    </location>
</feature>
<dbReference type="GO" id="GO:0005524">
    <property type="term" value="F:ATP binding"/>
    <property type="evidence" value="ECO:0007669"/>
    <property type="project" value="UniProtKB-UniRule"/>
</dbReference>
<comment type="catalytic activity">
    <reaction evidence="9 11">
        <text>dTMP + ATP = dTDP + ADP</text>
        <dbReference type="Rhea" id="RHEA:13517"/>
        <dbReference type="ChEBI" id="CHEBI:30616"/>
        <dbReference type="ChEBI" id="CHEBI:58369"/>
        <dbReference type="ChEBI" id="CHEBI:63528"/>
        <dbReference type="ChEBI" id="CHEBI:456216"/>
        <dbReference type="EC" id="2.7.4.9"/>
    </reaction>
</comment>
<keyword evidence="8 11" id="KW-0067">ATP-binding</keyword>
<evidence type="ECO:0000256" key="2">
    <source>
        <dbReference type="ARBA" id="ARBA00012980"/>
    </source>
</evidence>
<dbReference type="Proteomes" id="UP000572051">
    <property type="component" value="Unassembled WGS sequence"/>
</dbReference>
<keyword evidence="7 11" id="KW-0418">Kinase</keyword>
<evidence type="ECO:0000313" key="15">
    <source>
        <dbReference type="Proteomes" id="UP000572051"/>
    </source>
</evidence>
<evidence type="ECO:0000256" key="4">
    <source>
        <dbReference type="ARBA" id="ARBA00022679"/>
    </source>
</evidence>
<feature type="transmembrane region" description="Helical" evidence="12">
    <location>
        <begin position="200"/>
        <end position="219"/>
    </location>
</feature>
<protein>
    <recommendedName>
        <fullName evidence="3 11">Thymidylate kinase</fullName>
        <ecNumber evidence="2 11">2.7.4.9</ecNumber>
    </recommendedName>
    <alternativeName>
        <fullName evidence="11">dTMP kinase</fullName>
    </alternativeName>
</protein>
<feature type="binding site" evidence="11">
    <location>
        <begin position="486"/>
        <end position="493"/>
    </location>
    <ligand>
        <name>ATP</name>
        <dbReference type="ChEBI" id="CHEBI:30616"/>
    </ligand>
</feature>
<dbReference type="InterPro" id="IPR018094">
    <property type="entry name" value="Thymidylate_kinase"/>
</dbReference>
<evidence type="ECO:0000256" key="6">
    <source>
        <dbReference type="ARBA" id="ARBA00022741"/>
    </source>
</evidence>
<feature type="transmembrane region" description="Helical" evidence="12">
    <location>
        <begin position="102"/>
        <end position="129"/>
    </location>
</feature>
<dbReference type="GO" id="GO:0005829">
    <property type="term" value="C:cytosol"/>
    <property type="evidence" value="ECO:0007669"/>
    <property type="project" value="TreeGrafter"/>
</dbReference>
<evidence type="ECO:0000313" key="14">
    <source>
        <dbReference type="EMBL" id="NYJ34614.1"/>
    </source>
</evidence>
<feature type="transmembrane region" description="Helical" evidence="12">
    <location>
        <begin position="160"/>
        <end position="180"/>
    </location>
</feature>
<dbReference type="InterPro" id="IPR011701">
    <property type="entry name" value="MFS"/>
</dbReference>
<keyword evidence="15" id="KW-1185">Reference proteome</keyword>
<name>A0A7Z0EMI5_9ACTN</name>
<dbReference type="Gene3D" id="1.20.1250.20">
    <property type="entry name" value="MFS general substrate transporter like domains"/>
    <property type="match status" value="2"/>
</dbReference>
<dbReference type="PANTHER" id="PTHR10344:SF4">
    <property type="entry name" value="UMP-CMP KINASE 2, MITOCHONDRIAL"/>
    <property type="match status" value="1"/>
</dbReference>
<dbReference type="GO" id="GO:0006235">
    <property type="term" value="P:dTTP biosynthetic process"/>
    <property type="evidence" value="ECO:0007669"/>
    <property type="project" value="UniProtKB-UniRule"/>
</dbReference>
<organism evidence="14 15">
    <name type="scientific">Nocardiopsis aegyptia</name>
    <dbReference type="NCBI Taxonomy" id="220378"/>
    <lineage>
        <taxon>Bacteria</taxon>
        <taxon>Bacillati</taxon>
        <taxon>Actinomycetota</taxon>
        <taxon>Actinomycetes</taxon>
        <taxon>Streptosporangiales</taxon>
        <taxon>Nocardiopsidaceae</taxon>
        <taxon>Nocardiopsis</taxon>
    </lineage>
</organism>
<dbReference type="Pfam" id="PF07690">
    <property type="entry name" value="MFS_1"/>
    <property type="match status" value="1"/>
</dbReference>
<keyword evidence="4 11" id="KW-0808">Transferase</keyword>
<dbReference type="InterPro" id="IPR039430">
    <property type="entry name" value="Thymidylate_kin-like_dom"/>
</dbReference>
<feature type="transmembrane region" description="Helical" evidence="12">
    <location>
        <begin position="320"/>
        <end position="339"/>
    </location>
</feature>
<dbReference type="FunFam" id="3.40.50.300:FF:000225">
    <property type="entry name" value="Thymidylate kinase"/>
    <property type="match status" value="1"/>
</dbReference>
<keyword evidence="12" id="KW-0812">Transmembrane</keyword>
<feature type="transmembrane region" description="Helical" evidence="12">
    <location>
        <begin position="288"/>
        <end position="308"/>
    </location>
</feature>
<accession>A0A7Z0EMI5</accession>
<keyword evidence="12" id="KW-1133">Transmembrane helix</keyword>
<dbReference type="GO" id="GO:0006233">
    <property type="term" value="P:dTDP biosynthetic process"/>
    <property type="evidence" value="ECO:0007669"/>
    <property type="project" value="InterPro"/>
</dbReference>
<evidence type="ECO:0000256" key="7">
    <source>
        <dbReference type="ARBA" id="ARBA00022777"/>
    </source>
</evidence>
<feature type="transmembrane region" description="Helical" evidence="12">
    <location>
        <begin position="25"/>
        <end position="50"/>
    </location>
</feature>
<dbReference type="RefSeq" id="WP_179823300.1">
    <property type="nucleotide sequence ID" value="NZ_JACCFS010000001.1"/>
</dbReference>
<evidence type="ECO:0000256" key="9">
    <source>
        <dbReference type="ARBA" id="ARBA00048743"/>
    </source>
</evidence>
<evidence type="ECO:0000256" key="8">
    <source>
        <dbReference type="ARBA" id="ARBA00022840"/>
    </source>
</evidence>
<dbReference type="PANTHER" id="PTHR10344">
    <property type="entry name" value="THYMIDYLATE KINASE"/>
    <property type="match status" value="1"/>
</dbReference>
<comment type="caution">
    <text evidence="14">The sequence shown here is derived from an EMBL/GenBank/DDBJ whole genome shotgun (WGS) entry which is preliminary data.</text>
</comment>
<dbReference type="NCBIfam" id="TIGR00041">
    <property type="entry name" value="DTMP_kinase"/>
    <property type="match status" value="1"/>
</dbReference>
<dbReference type="GO" id="GO:0022857">
    <property type="term" value="F:transmembrane transporter activity"/>
    <property type="evidence" value="ECO:0007669"/>
    <property type="project" value="InterPro"/>
</dbReference>
<evidence type="ECO:0000256" key="10">
    <source>
        <dbReference type="ARBA" id="ARBA00057735"/>
    </source>
</evidence>
<dbReference type="EMBL" id="JACCFS010000001">
    <property type="protein sequence ID" value="NYJ34614.1"/>
    <property type="molecule type" value="Genomic_DNA"/>
</dbReference>
<dbReference type="CDD" id="cd06173">
    <property type="entry name" value="MFS_MefA_like"/>
    <property type="match status" value="1"/>
</dbReference>
<keyword evidence="6 11" id="KW-0547">Nucleotide-binding</keyword>
<dbReference type="SUPFAM" id="SSF103473">
    <property type="entry name" value="MFS general substrate transporter"/>
    <property type="match status" value="1"/>
</dbReference>
<evidence type="ECO:0000256" key="5">
    <source>
        <dbReference type="ARBA" id="ARBA00022727"/>
    </source>
</evidence>
<evidence type="ECO:0000259" key="13">
    <source>
        <dbReference type="Pfam" id="PF02223"/>
    </source>
</evidence>
<dbReference type="InterPro" id="IPR027417">
    <property type="entry name" value="P-loop_NTPase"/>
</dbReference>
<dbReference type="InterPro" id="IPR036259">
    <property type="entry name" value="MFS_trans_sf"/>
</dbReference>
<evidence type="ECO:0000256" key="1">
    <source>
        <dbReference type="ARBA" id="ARBA00009776"/>
    </source>
</evidence>
<proteinExistence type="inferred from homology"/>
<feature type="transmembrane region" description="Helical" evidence="12">
    <location>
        <begin position="345"/>
        <end position="366"/>
    </location>
</feature>
<dbReference type="GO" id="GO:0006227">
    <property type="term" value="P:dUDP biosynthetic process"/>
    <property type="evidence" value="ECO:0007669"/>
    <property type="project" value="TreeGrafter"/>
</dbReference>
<comment type="function">
    <text evidence="10 11">Phosphorylation of dTMP to form dTDP in both de novo and salvage pathways of dTTP synthesis.</text>
</comment>
<dbReference type="SUPFAM" id="SSF52540">
    <property type="entry name" value="P-loop containing nucleoside triphosphate hydrolases"/>
    <property type="match status" value="1"/>
</dbReference>
<feature type="transmembrane region" description="Helical" evidence="12">
    <location>
        <begin position="57"/>
        <end position="82"/>
    </location>
</feature>
<gene>
    <name evidence="11" type="primary">tmk</name>
    <name evidence="14" type="ORF">HNR10_002495</name>
</gene>
<keyword evidence="5 11" id="KW-0545">Nucleotide biosynthesis</keyword>